<name>A0A398CCF3_9BACL</name>
<dbReference type="OrthoDB" id="8990234at2"/>
<reference evidence="1 2" key="1">
    <citation type="submission" date="2018-09" db="EMBL/GenBank/DDBJ databases">
        <title>Cohnella cavernae sp. nov., isolated from a karst cave.</title>
        <authorList>
            <person name="Zhu H."/>
        </authorList>
    </citation>
    <scope>NUCLEOTIDE SEQUENCE [LARGE SCALE GENOMIC DNA]</scope>
    <source>
        <strain evidence="1 2">K2E09-144</strain>
    </source>
</reference>
<sequence length="310" mass="34379">MANHSTIYFIGVTTSASSGLQLFPKWAQQLGLSGMTMQGVDLPIDSPPADYLKWVKLIKEDPNSLGAIITTHKINLFNAAKEIFDDFDTYARMFGELSCIAKSAGRLFGYALDPVSSKLAMRRFLPDDLWAEKRGEALLFGAGGSALAVGAALLNKDNGHNVPSKIILTDINENRLIQARQKLAGLNPNVQIELSVSKSTLHNEECLGKLKPYSLIVNATGMGKDIPGSPISDRAIFPENSFVWELNYRGDLTFRRQAMNQQHLRALHIEDGWVYFVYGWIMCIAKIGALEIDDGMFERLEKIALERKSV</sequence>
<dbReference type="AlphaFoldDB" id="A0A398CCF3"/>
<dbReference type="Gene3D" id="3.40.50.720">
    <property type="entry name" value="NAD(P)-binding Rossmann-like Domain"/>
    <property type="match status" value="1"/>
</dbReference>
<dbReference type="RefSeq" id="WP_119152518.1">
    <property type="nucleotide sequence ID" value="NZ_QXJM01000056.1"/>
</dbReference>
<protein>
    <submittedName>
        <fullName evidence="1">Shikimate dehydrogenase</fullName>
    </submittedName>
</protein>
<evidence type="ECO:0000313" key="1">
    <source>
        <dbReference type="EMBL" id="RIE00400.1"/>
    </source>
</evidence>
<dbReference type="Gene3D" id="3.40.50.10860">
    <property type="entry name" value="Leucine Dehydrogenase, chain A, domain 1"/>
    <property type="match status" value="1"/>
</dbReference>
<dbReference type="Proteomes" id="UP000266340">
    <property type="component" value="Unassembled WGS sequence"/>
</dbReference>
<dbReference type="EMBL" id="QXJM01000056">
    <property type="protein sequence ID" value="RIE00400.1"/>
    <property type="molecule type" value="Genomic_DNA"/>
</dbReference>
<organism evidence="1 2">
    <name type="scientific">Cohnella faecalis</name>
    <dbReference type="NCBI Taxonomy" id="2315694"/>
    <lineage>
        <taxon>Bacteria</taxon>
        <taxon>Bacillati</taxon>
        <taxon>Bacillota</taxon>
        <taxon>Bacilli</taxon>
        <taxon>Bacillales</taxon>
        <taxon>Paenibacillaceae</taxon>
        <taxon>Cohnella</taxon>
    </lineage>
</organism>
<keyword evidence="2" id="KW-1185">Reference proteome</keyword>
<dbReference type="InterPro" id="IPR036291">
    <property type="entry name" value="NAD(P)-bd_dom_sf"/>
</dbReference>
<gene>
    <name evidence="1" type="ORF">D3H35_28730</name>
</gene>
<accession>A0A398CCF3</accession>
<dbReference type="SUPFAM" id="SSF51735">
    <property type="entry name" value="NAD(P)-binding Rossmann-fold domains"/>
    <property type="match status" value="1"/>
</dbReference>
<comment type="caution">
    <text evidence="1">The sequence shown here is derived from an EMBL/GenBank/DDBJ whole genome shotgun (WGS) entry which is preliminary data.</text>
</comment>
<proteinExistence type="predicted"/>
<evidence type="ECO:0000313" key="2">
    <source>
        <dbReference type="Proteomes" id="UP000266340"/>
    </source>
</evidence>